<keyword evidence="1" id="KW-0472">Membrane</keyword>
<sequence length="78" mass="8788">MSNKIVDIKSARQEATEGQAQCLRCKKLIPKVSRKCPYCGVNYSKELSEIIYETSPRKKRAALVIIALLLILILLIVL</sequence>
<dbReference type="AlphaFoldDB" id="A0A8J6NDY1"/>
<reference evidence="2 3" key="1">
    <citation type="submission" date="2020-08" db="EMBL/GenBank/DDBJ databases">
        <title>Bridging the membrane lipid divide: bacteria of the FCB group superphylum have the potential to synthesize archaeal ether lipids.</title>
        <authorList>
            <person name="Villanueva L."/>
            <person name="Von Meijenfeldt F.A.B."/>
            <person name="Westbye A.B."/>
            <person name="Yadav S."/>
            <person name="Hopmans E.C."/>
            <person name="Dutilh B.E."/>
            <person name="Sinninghe Damste J.S."/>
        </authorList>
    </citation>
    <scope>NUCLEOTIDE SEQUENCE [LARGE SCALE GENOMIC DNA]</scope>
    <source>
        <strain evidence="2">NIOZ-UU47</strain>
    </source>
</reference>
<evidence type="ECO:0000313" key="3">
    <source>
        <dbReference type="Proteomes" id="UP000614424"/>
    </source>
</evidence>
<keyword evidence="1" id="KW-1133">Transmembrane helix</keyword>
<gene>
    <name evidence="2" type="ORF">H8E41_08915</name>
</gene>
<dbReference type="EMBL" id="JACNJZ010000122">
    <property type="protein sequence ID" value="MBC8318015.1"/>
    <property type="molecule type" value="Genomic_DNA"/>
</dbReference>
<feature type="transmembrane region" description="Helical" evidence="1">
    <location>
        <begin position="61"/>
        <end position="77"/>
    </location>
</feature>
<comment type="caution">
    <text evidence="2">The sequence shown here is derived from an EMBL/GenBank/DDBJ whole genome shotgun (WGS) entry which is preliminary data.</text>
</comment>
<organism evidence="2 3">
    <name type="scientific">Candidatus Desulfobia pelagia</name>
    <dbReference type="NCBI Taxonomy" id="2841692"/>
    <lineage>
        <taxon>Bacteria</taxon>
        <taxon>Pseudomonadati</taxon>
        <taxon>Thermodesulfobacteriota</taxon>
        <taxon>Desulfobulbia</taxon>
        <taxon>Desulfobulbales</taxon>
        <taxon>Desulfobulbaceae</taxon>
        <taxon>Candidatus Desulfobia</taxon>
    </lineage>
</organism>
<proteinExistence type="predicted"/>
<evidence type="ECO:0000313" key="2">
    <source>
        <dbReference type="EMBL" id="MBC8318015.1"/>
    </source>
</evidence>
<keyword evidence="1" id="KW-0812">Transmembrane</keyword>
<evidence type="ECO:0000256" key="1">
    <source>
        <dbReference type="SAM" id="Phobius"/>
    </source>
</evidence>
<dbReference type="Proteomes" id="UP000614424">
    <property type="component" value="Unassembled WGS sequence"/>
</dbReference>
<name>A0A8J6NDY1_9BACT</name>
<accession>A0A8J6NDY1</accession>
<protein>
    <submittedName>
        <fullName evidence="2">Uncharacterized protein</fullName>
    </submittedName>
</protein>